<evidence type="ECO:0000259" key="1">
    <source>
        <dbReference type="Pfam" id="PF08281"/>
    </source>
</evidence>
<keyword evidence="3" id="KW-1185">Reference proteome</keyword>
<accession>A0A1H2V7C3</accession>
<dbReference type="InterPro" id="IPR036388">
    <property type="entry name" value="WH-like_DNA-bd_sf"/>
</dbReference>
<proteinExistence type="predicted"/>
<dbReference type="GO" id="GO:0006352">
    <property type="term" value="P:DNA-templated transcription initiation"/>
    <property type="evidence" value="ECO:0007669"/>
    <property type="project" value="InterPro"/>
</dbReference>
<name>A0A1H2V7C3_9BACL</name>
<dbReference type="InterPro" id="IPR013324">
    <property type="entry name" value="RNA_pol_sigma_r3/r4-like"/>
</dbReference>
<sequence length="125" mass="14297">MIQLEIPDIPLSLNQLRNIHHYQWNQMKREWAGLISLVASLDEADRLSSSRLTWSDKERIKEGLSGLTDLERDVYLMARGRCLSREQIASFLGVSKGTINKMLTRADEKVAHRSQTSLFCLPNAN</sequence>
<dbReference type="InterPro" id="IPR013249">
    <property type="entry name" value="RNA_pol_sigma70_r4_t2"/>
</dbReference>
<dbReference type="GO" id="GO:0016987">
    <property type="term" value="F:sigma factor activity"/>
    <property type="evidence" value="ECO:0007669"/>
    <property type="project" value="InterPro"/>
</dbReference>
<dbReference type="Proteomes" id="UP000198534">
    <property type="component" value="Unassembled WGS sequence"/>
</dbReference>
<organism evidence="2 3">
    <name type="scientific">Marininema mesophilum</name>
    <dbReference type="NCBI Taxonomy" id="1048340"/>
    <lineage>
        <taxon>Bacteria</taxon>
        <taxon>Bacillati</taxon>
        <taxon>Bacillota</taxon>
        <taxon>Bacilli</taxon>
        <taxon>Bacillales</taxon>
        <taxon>Thermoactinomycetaceae</taxon>
        <taxon>Marininema</taxon>
    </lineage>
</organism>
<dbReference type="SUPFAM" id="SSF88659">
    <property type="entry name" value="Sigma3 and sigma4 domains of RNA polymerase sigma factors"/>
    <property type="match status" value="1"/>
</dbReference>
<dbReference type="RefSeq" id="WP_091737845.1">
    <property type="nucleotide sequence ID" value="NZ_FNNQ01000005.1"/>
</dbReference>
<gene>
    <name evidence="2" type="ORF">SAMN05444487_10514</name>
</gene>
<dbReference type="Pfam" id="PF08281">
    <property type="entry name" value="Sigma70_r4_2"/>
    <property type="match status" value="1"/>
</dbReference>
<dbReference type="STRING" id="1048340.SAMN05444487_10514"/>
<dbReference type="CDD" id="cd06171">
    <property type="entry name" value="Sigma70_r4"/>
    <property type="match status" value="1"/>
</dbReference>
<dbReference type="Gene3D" id="1.10.10.10">
    <property type="entry name" value="Winged helix-like DNA-binding domain superfamily/Winged helix DNA-binding domain"/>
    <property type="match status" value="1"/>
</dbReference>
<evidence type="ECO:0000313" key="2">
    <source>
        <dbReference type="EMBL" id="SDW64201.1"/>
    </source>
</evidence>
<dbReference type="GO" id="GO:0003677">
    <property type="term" value="F:DNA binding"/>
    <property type="evidence" value="ECO:0007669"/>
    <property type="project" value="InterPro"/>
</dbReference>
<dbReference type="OrthoDB" id="2083683at2"/>
<dbReference type="EMBL" id="FNNQ01000005">
    <property type="protein sequence ID" value="SDW64201.1"/>
    <property type="molecule type" value="Genomic_DNA"/>
</dbReference>
<protein>
    <submittedName>
        <fullName evidence="2">Sigma-70, region 4</fullName>
    </submittedName>
</protein>
<evidence type="ECO:0000313" key="3">
    <source>
        <dbReference type="Proteomes" id="UP000198534"/>
    </source>
</evidence>
<feature type="domain" description="RNA polymerase sigma factor 70 region 4 type 2" evidence="1">
    <location>
        <begin position="58"/>
        <end position="106"/>
    </location>
</feature>
<dbReference type="AlphaFoldDB" id="A0A1H2V7C3"/>
<reference evidence="2 3" key="1">
    <citation type="submission" date="2016-10" db="EMBL/GenBank/DDBJ databases">
        <authorList>
            <person name="de Groot N.N."/>
        </authorList>
    </citation>
    <scope>NUCLEOTIDE SEQUENCE [LARGE SCALE GENOMIC DNA]</scope>
    <source>
        <strain evidence="2 3">DSM 45610</strain>
    </source>
</reference>